<feature type="region of interest" description="Disordered" evidence="1">
    <location>
        <begin position="28"/>
        <end position="70"/>
    </location>
</feature>
<evidence type="ECO:0000313" key="3">
    <source>
        <dbReference type="Proteomes" id="UP000242188"/>
    </source>
</evidence>
<dbReference type="Proteomes" id="UP000242188">
    <property type="component" value="Unassembled WGS sequence"/>
</dbReference>
<evidence type="ECO:0000256" key="1">
    <source>
        <dbReference type="SAM" id="MobiDB-lite"/>
    </source>
</evidence>
<dbReference type="OrthoDB" id="6115758at2759"/>
<gene>
    <name evidence="2" type="ORF">KP79_PYT12679</name>
</gene>
<comment type="caution">
    <text evidence="2">The sequence shown here is derived from an EMBL/GenBank/DDBJ whole genome shotgun (WGS) entry which is preliminary data.</text>
</comment>
<organism evidence="2 3">
    <name type="scientific">Mizuhopecten yessoensis</name>
    <name type="common">Japanese scallop</name>
    <name type="synonym">Patinopecten yessoensis</name>
    <dbReference type="NCBI Taxonomy" id="6573"/>
    <lineage>
        <taxon>Eukaryota</taxon>
        <taxon>Metazoa</taxon>
        <taxon>Spiralia</taxon>
        <taxon>Lophotrochozoa</taxon>
        <taxon>Mollusca</taxon>
        <taxon>Bivalvia</taxon>
        <taxon>Autobranchia</taxon>
        <taxon>Pteriomorphia</taxon>
        <taxon>Pectinida</taxon>
        <taxon>Pectinoidea</taxon>
        <taxon>Pectinidae</taxon>
        <taxon>Mizuhopecten</taxon>
    </lineage>
</organism>
<accession>A0A210PLE9</accession>
<dbReference type="AlphaFoldDB" id="A0A210PLE9"/>
<sequence>MEDQDLKGLQSLVCHKQQKTYTRMVSQEFSCAESHTPVQGGRRRRRSKKSSTSVGAETVEDTSGASSSDQVFVDPLAHVLGDEQYESEESEYFSAEEEHDECFLDETFSTNSSNDSVEGDQSNEHSKAPSKKQKKKRKELAKLNGPLFPFGNADFIDIDFPDLREEISLTASRSVFTEVPSLVELCILASRKVPRDSVTYTIPGGIKQIVKLSNNRLGLQKIQLSWLLKLLPFVEQCDTIKLKKNDDQNKIPFVYRNIWCSDMYSHVILIDQLHDSYDITSATCYLPHTFIWSLQNYYETKHQTNTLQLSVLANTIDLMLPPTIPHKSVNRKRRSSSQSEEDMMSADTDRMLLRVKSELEKKFPLTIKRFYPHVLPYVFWARGLLPKAARLFSDLAANEVKYRKKARYLYEVGRMYSHFDEAETAIAFYKGAEDAVLSKPKNRNEKRSLDVEQQTRALCADACDQGPMTWQKAQQAGSLWATAVQPPDAGRLSYPLPGMFAADSLLCFHAGIGRDDVKSWLSSCVERLEKISQCCPEVYFYLSQIYAWAGLAKDSATAYRTFLLKGWKDDSLFAPGQQNANATRPERQPWKVLLQMVQSPTTSGTPKPLSVLWRTRLGPPRLYDVKASKRSWEADIKSVDVNLSLSREGKITGDLQIVLPPIRGVQLDPHTGMLCFPYLPGETVPWKSFYEFNMDNSPANGPTLMPTPVELYCDHRGNKVHLLRSSAMVVTSPSELDSNLLFWTGADGRRSKINLCKKVKDSVHERVEKDIYSRYISDEEKYERCKKLLEKCYKSNKLMKPNDMDRYITRVIQSERRKTDKVNLRYLPDSFVCSVKTPARFSSTLVIPMSYPDGQIPTHMCLMFVDCSSMETFSEPRICHRNHQRFFSEDLSWNDENHVPRTLILPHADLAPVSISANEVIYYDKFAEEYEIVHLDEVDLECGLPQVYRNQVYYVNKDSRLTTHLNGFGTIVDHFPFVDKMVVCRNVTIMTTTETLIFADSISFLPLEVLISDQITPSIQNGVDCKDRVKYLKVIGEKEILKDSGIKCNQVAIALDTHLVVVEIPLCQEPEFIEMILCVELPGHAKDICFLSPLAGVLVSVTQHVTLNNFPRETLYQFDYHGRLRGLLPGLGEGPRSFLPLMLPVSTEGAESDKKAWHIYMRDGHDGILCICLD</sequence>
<keyword evidence="3" id="KW-1185">Reference proteome</keyword>
<feature type="compositionally biased region" description="Basic residues" evidence="1">
    <location>
        <begin position="128"/>
        <end position="138"/>
    </location>
</feature>
<proteinExistence type="predicted"/>
<feature type="region of interest" description="Disordered" evidence="1">
    <location>
        <begin position="107"/>
        <end position="138"/>
    </location>
</feature>
<evidence type="ECO:0000313" key="2">
    <source>
        <dbReference type="EMBL" id="OWF37297.1"/>
    </source>
</evidence>
<feature type="region of interest" description="Disordered" evidence="1">
    <location>
        <begin position="325"/>
        <end position="345"/>
    </location>
</feature>
<dbReference type="EMBL" id="NEDP02005592">
    <property type="protein sequence ID" value="OWF37297.1"/>
    <property type="molecule type" value="Genomic_DNA"/>
</dbReference>
<feature type="compositionally biased region" description="Polar residues" evidence="1">
    <location>
        <begin position="61"/>
        <end position="70"/>
    </location>
</feature>
<feature type="compositionally biased region" description="Polar residues" evidence="1">
    <location>
        <begin position="107"/>
        <end position="120"/>
    </location>
</feature>
<reference evidence="2 3" key="1">
    <citation type="journal article" date="2017" name="Nat. Ecol. Evol.">
        <title>Scallop genome provides insights into evolution of bilaterian karyotype and development.</title>
        <authorList>
            <person name="Wang S."/>
            <person name="Zhang J."/>
            <person name="Jiao W."/>
            <person name="Li J."/>
            <person name="Xun X."/>
            <person name="Sun Y."/>
            <person name="Guo X."/>
            <person name="Huan P."/>
            <person name="Dong B."/>
            <person name="Zhang L."/>
            <person name="Hu X."/>
            <person name="Sun X."/>
            <person name="Wang J."/>
            <person name="Zhao C."/>
            <person name="Wang Y."/>
            <person name="Wang D."/>
            <person name="Huang X."/>
            <person name="Wang R."/>
            <person name="Lv J."/>
            <person name="Li Y."/>
            <person name="Zhang Z."/>
            <person name="Liu B."/>
            <person name="Lu W."/>
            <person name="Hui Y."/>
            <person name="Liang J."/>
            <person name="Zhou Z."/>
            <person name="Hou R."/>
            <person name="Li X."/>
            <person name="Liu Y."/>
            <person name="Li H."/>
            <person name="Ning X."/>
            <person name="Lin Y."/>
            <person name="Zhao L."/>
            <person name="Xing Q."/>
            <person name="Dou J."/>
            <person name="Li Y."/>
            <person name="Mao J."/>
            <person name="Guo H."/>
            <person name="Dou H."/>
            <person name="Li T."/>
            <person name="Mu C."/>
            <person name="Jiang W."/>
            <person name="Fu Q."/>
            <person name="Fu X."/>
            <person name="Miao Y."/>
            <person name="Liu J."/>
            <person name="Yu Q."/>
            <person name="Li R."/>
            <person name="Liao H."/>
            <person name="Li X."/>
            <person name="Kong Y."/>
            <person name="Jiang Z."/>
            <person name="Chourrout D."/>
            <person name="Li R."/>
            <person name="Bao Z."/>
        </authorList>
    </citation>
    <scope>NUCLEOTIDE SEQUENCE [LARGE SCALE GENOMIC DNA]</scope>
    <source>
        <strain evidence="2 3">PY_sf001</strain>
    </source>
</reference>
<protein>
    <submittedName>
        <fullName evidence="2">Uncharacterized protein</fullName>
    </submittedName>
</protein>
<name>A0A210PLE9_MIZYE</name>